<comment type="pathway">
    <text evidence="1 8">Amino-acid biosynthesis; L-lysine biosynthesis via DAP pathway; DL-2,6-diaminopimelate from LL-2,6-diaminopimelate: step 1/1.</text>
</comment>
<evidence type="ECO:0000256" key="1">
    <source>
        <dbReference type="ARBA" id="ARBA00005196"/>
    </source>
</evidence>
<gene>
    <name evidence="8 10" type="primary">dapF</name>
    <name evidence="10" type="ORF">AOPFMNJM_1127</name>
</gene>
<keyword evidence="11" id="KW-1185">Reference proteome</keyword>
<evidence type="ECO:0000256" key="4">
    <source>
        <dbReference type="ARBA" id="ARBA00022605"/>
    </source>
</evidence>
<dbReference type="SUPFAM" id="SSF54506">
    <property type="entry name" value="Diaminopimelate epimerase-like"/>
    <property type="match status" value="2"/>
</dbReference>
<evidence type="ECO:0000256" key="5">
    <source>
        <dbReference type="ARBA" id="ARBA00023154"/>
    </source>
</evidence>
<feature type="binding site" evidence="8">
    <location>
        <position position="171"/>
    </location>
    <ligand>
        <name>substrate</name>
    </ligand>
</feature>
<organism evidence="10 11">
    <name type="scientific">Methylobacterium jeotgali</name>
    <dbReference type="NCBI Taxonomy" id="381630"/>
    <lineage>
        <taxon>Bacteria</taxon>
        <taxon>Pseudomonadati</taxon>
        <taxon>Pseudomonadota</taxon>
        <taxon>Alphaproteobacteria</taxon>
        <taxon>Hyphomicrobiales</taxon>
        <taxon>Methylobacteriaceae</taxon>
        <taxon>Methylobacterium</taxon>
    </lineage>
</organism>
<comment type="caution">
    <text evidence="10">The sequence shown here is derived from an EMBL/GenBank/DDBJ whole genome shotgun (WGS) entry which is preliminary data.</text>
</comment>
<dbReference type="HAMAP" id="MF_00197">
    <property type="entry name" value="DAP_epimerase"/>
    <property type="match status" value="1"/>
</dbReference>
<feature type="active site" description="Proton acceptor" evidence="8">
    <location>
        <position position="232"/>
    </location>
</feature>
<dbReference type="InterPro" id="IPR001653">
    <property type="entry name" value="DAP_epimerase_DapF"/>
</dbReference>
<keyword evidence="8" id="KW-0963">Cytoplasm</keyword>
<dbReference type="Pfam" id="PF01678">
    <property type="entry name" value="DAP_epimerase"/>
    <property type="match status" value="2"/>
</dbReference>
<evidence type="ECO:0000256" key="6">
    <source>
        <dbReference type="ARBA" id="ARBA00023235"/>
    </source>
</evidence>
<protein>
    <recommendedName>
        <fullName evidence="3 8">Diaminopimelate epimerase</fullName>
        <shortName evidence="8">DAP epimerase</shortName>
        <ecNumber evidence="3 8">5.1.1.7</ecNumber>
    </recommendedName>
    <alternativeName>
        <fullName evidence="8">PLP-independent amino acid racemase</fullName>
    </alternativeName>
</protein>
<feature type="binding site" evidence="8">
    <location>
        <begin position="223"/>
        <end position="224"/>
    </location>
    <ligand>
        <name>substrate</name>
    </ligand>
</feature>
<sequence length="295" mass="31823">MSALAHRRFLKMHGAGNAIVVLDLRGTAITVEPEEARAIAADPGSAFDQLMVVHDPRSPGTDAFMRIYNTDGSESGACGNGTRCVAFAMLDDPAMARPAESGRLTLETSAGLVEVKRVAERSFTVDMGRPRLAWNEIPLRDPFPDTRRIELQIGPIDDPILHSPGAVGMGNPHAVFFTERDPDTYDLARIGPLLENHPIFPERANISVAQVTGRDRIKLRVWERGAGLTLACGTAACATVVAASRLRMIDRHATVSLPGGDLAVEWRADDHVMMTGPVFLEAEGTLAPDLFRPGA</sequence>
<dbReference type="RefSeq" id="WP_238274485.1">
    <property type="nucleotide sequence ID" value="NZ_BPQR01000018.1"/>
</dbReference>
<feature type="binding site" evidence="8">
    <location>
        <position position="69"/>
    </location>
    <ligand>
        <name>substrate</name>
    </ligand>
</feature>
<comment type="subcellular location">
    <subcellularLocation>
        <location evidence="8">Cytoplasm</location>
    </subcellularLocation>
</comment>
<keyword evidence="4 8" id="KW-0028">Amino-acid biosynthesis</keyword>
<feature type="binding site" evidence="8">
    <location>
        <position position="49"/>
    </location>
    <ligand>
        <name>substrate</name>
    </ligand>
</feature>
<feature type="binding site" evidence="8">
    <location>
        <position position="205"/>
    </location>
    <ligand>
        <name>substrate</name>
    </ligand>
</feature>
<evidence type="ECO:0000256" key="3">
    <source>
        <dbReference type="ARBA" id="ARBA00013080"/>
    </source>
</evidence>
<feature type="site" description="Could be important to modulate the pK values of the two catalytic cysteine residues" evidence="8">
    <location>
        <position position="173"/>
    </location>
</feature>
<evidence type="ECO:0000256" key="9">
    <source>
        <dbReference type="PROSITE-ProRule" id="PRU10125"/>
    </source>
</evidence>
<reference evidence="10" key="1">
    <citation type="journal article" date="2021" name="Front. Microbiol.">
        <title>Comprehensive Comparative Genomics and Phenotyping of Methylobacterium Species.</title>
        <authorList>
            <person name="Alessa O."/>
            <person name="Ogura Y."/>
            <person name="Fujitani Y."/>
            <person name="Takami H."/>
            <person name="Hayashi T."/>
            <person name="Sahin N."/>
            <person name="Tani A."/>
        </authorList>
    </citation>
    <scope>NUCLEOTIDE SEQUENCE</scope>
    <source>
        <strain evidence="10">LMG 23639</strain>
    </source>
</reference>
<comment type="function">
    <text evidence="8">Catalyzes the stereoinversion of LL-2,6-diaminopimelate (L,L-DAP) to meso-diaminopimelate (meso-DAP), a precursor of L-lysine and an essential component of the bacterial peptidoglycan.</text>
</comment>
<comment type="catalytic activity">
    <reaction evidence="7 8">
        <text>(2S,6S)-2,6-diaminopimelate = meso-2,6-diaminopimelate</text>
        <dbReference type="Rhea" id="RHEA:15393"/>
        <dbReference type="ChEBI" id="CHEBI:57609"/>
        <dbReference type="ChEBI" id="CHEBI:57791"/>
        <dbReference type="EC" id="5.1.1.7"/>
    </reaction>
</comment>
<dbReference type="PANTHER" id="PTHR31689:SF0">
    <property type="entry name" value="DIAMINOPIMELATE EPIMERASE"/>
    <property type="match status" value="1"/>
</dbReference>
<dbReference type="EMBL" id="BPQR01000018">
    <property type="protein sequence ID" value="GJE05821.1"/>
    <property type="molecule type" value="Genomic_DNA"/>
</dbReference>
<proteinExistence type="inferred from homology"/>
<evidence type="ECO:0000256" key="2">
    <source>
        <dbReference type="ARBA" id="ARBA00010219"/>
    </source>
</evidence>
<dbReference type="PANTHER" id="PTHR31689">
    <property type="entry name" value="DIAMINOPIMELATE EPIMERASE, CHLOROPLASTIC"/>
    <property type="match status" value="1"/>
</dbReference>
<dbReference type="PROSITE" id="PS01326">
    <property type="entry name" value="DAP_EPIMERASE"/>
    <property type="match status" value="1"/>
</dbReference>
<accession>A0ABQ4SUB4</accession>
<dbReference type="EC" id="5.1.1.7" evidence="3 8"/>
<feature type="active site" description="Proton donor" evidence="8">
    <location>
        <position position="78"/>
    </location>
</feature>
<evidence type="ECO:0000256" key="7">
    <source>
        <dbReference type="ARBA" id="ARBA00051712"/>
    </source>
</evidence>
<evidence type="ECO:0000256" key="8">
    <source>
        <dbReference type="HAMAP-Rule" id="MF_00197"/>
    </source>
</evidence>
<evidence type="ECO:0000313" key="11">
    <source>
        <dbReference type="Proteomes" id="UP001055102"/>
    </source>
</evidence>
<dbReference type="InterPro" id="IPR018510">
    <property type="entry name" value="DAP_epimerase_AS"/>
</dbReference>
<keyword evidence="6 8" id="KW-0413">Isomerase</keyword>
<feature type="binding site" evidence="8">
    <location>
        <begin position="79"/>
        <end position="80"/>
    </location>
    <ligand>
        <name>substrate</name>
    </ligand>
</feature>
<dbReference type="Proteomes" id="UP001055102">
    <property type="component" value="Unassembled WGS sequence"/>
</dbReference>
<dbReference type="Gene3D" id="3.10.310.10">
    <property type="entry name" value="Diaminopimelate Epimerase, Chain A, domain 1"/>
    <property type="match status" value="2"/>
</dbReference>
<feature type="site" description="Could be important to modulate the pK values of the two catalytic cysteine residues" evidence="8">
    <location>
        <position position="223"/>
    </location>
</feature>
<feature type="active site" evidence="9">
    <location>
        <position position="78"/>
    </location>
</feature>
<dbReference type="NCBIfam" id="TIGR00652">
    <property type="entry name" value="DapF"/>
    <property type="match status" value="1"/>
</dbReference>
<feature type="binding site" evidence="8">
    <location>
        <position position="17"/>
    </location>
    <ligand>
        <name>substrate</name>
    </ligand>
</feature>
<comment type="similarity">
    <text evidence="2 8">Belongs to the diaminopimelate epimerase family.</text>
</comment>
<comment type="subunit">
    <text evidence="8">Homodimer.</text>
</comment>
<evidence type="ECO:0000313" key="10">
    <source>
        <dbReference type="EMBL" id="GJE05821.1"/>
    </source>
</evidence>
<feature type="binding site" evidence="8">
    <location>
        <begin position="233"/>
        <end position="234"/>
    </location>
    <ligand>
        <name>substrate</name>
    </ligand>
</feature>
<name>A0ABQ4SUB4_9HYPH</name>
<keyword evidence="5 8" id="KW-0457">Lysine biosynthesis</keyword>
<reference evidence="10" key="2">
    <citation type="submission" date="2021-08" db="EMBL/GenBank/DDBJ databases">
        <authorList>
            <person name="Tani A."/>
            <person name="Ola A."/>
            <person name="Ogura Y."/>
            <person name="Katsura K."/>
            <person name="Hayashi T."/>
        </authorList>
    </citation>
    <scope>NUCLEOTIDE SEQUENCE</scope>
    <source>
        <strain evidence="10">LMG 23639</strain>
    </source>
</reference>